<name>A0A5E3ZXE1_9ACTN</name>
<proteinExistence type="predicted"/>
<evidence type="ECO:0008006" key="4">
    <source>
        <dbReference type="Google" id="ProtNLM"/>
    </source>
</evidence>
<dbReference type="AlphaFoldDB" id="A0A5E3ZXE1"/>
<dbReference type="InterPro" id="IPR046112">
    <property type="entry name" value="DUF6049"/>
</dbReference>
<evidence type="ECO:0000256" key="1">
    <source>
        <dbReference type="SAM" id="Phobius"/>
    </source>
</evidence>
<dbReference type="EMBL" id="LR584267">
    <property type="protein sequence ID" value="VHO00619.1"/>
    <property type="molecule type" value="Genomic_DNA"/>
</dbReference>
<keyword evidence="1" id="KW-0472">Membrane</keyword>
<keyword evidence="1" id="KW-0812">Transmembrane</keyword>
<organism evidence="2 3">
    <name type="scientific">Lawsonella clevelandensis</name>
    <dbReference type="NCBI Taxonomy" id="1528099"/>
    <lineage>
        <taxon>Bacteria</taxon>
        <taxon>Bacillati</taxon>
        <taxon>Actinomycetota</taxon>
        <taxon>Actinomycetes</taxon>
        <taxon>Mycobacteriales</taxon>
        <taxon>Lawsonellaceae</taxon>
        <taxon>Lawsonella</taxon>
    </lineage>
</organism>
<dbReference type="RefSeq" id="WP_242002666.1">
    <property type="nucleotide sequence ID" value="NZ_LR584267.1"/>
</dbReference>
<gene>
    <name evidence="2" type="ORF">LC603019_00887</name>
</gene>
<reference evidence="2 3" key="1">
    <citation type="submission" date="2019-04" db="EMBL/GenBank/DDBJ databases">
        <authorList>
            <person name="Seth-Smith MB H."/>
            <person name="Seth-Smith H."/>
        </authorList>
    </citation>
    <scope>NUCLEOTIDE SEQUENCE [LARGE SCALE GENOMIC DNA]</scope>
    <source>
        <strain evidence="2">USB-603019</strain>
    </source>
</reference>
<accession>A0A5E3ZXE1</accession>
<protein>
    <recommendedName>
        <fullName evidence="4">Alpha-galactosidase NEW3 domain-containing protein</fullName>
    </recommendedName>
</protein>
<dbReference type="Pfam" id="PF19516">
    <property type="entry name" value="DUF6049"/>
    <property type="match status" value="1"/>
</dbReference>
<feature type="transmembrane region" description="Helical" evidence="1">
    <location>
        <begin position="124"/>
        <end position="144"/>
    </location>
</feature>
<keyword evidence="1" id="KW-1133">Transmembrane helix</keyword>
<keyword evidence="3" id="KW-1185">Reference proteome</keyword>
<dbReference type="Proteomes" id="UP000324288">
    <property type="component" value="Chromosome"/>
</dbReference>
<evidence type="ECO:0000313" key="2">
    <source>
        <dbReference type="EMBL" id="VHO00619.1"/>
    </source>
</evidence>
<evidence type="ECO:0000313" key="3">
    <source>
        <dbReference type="Proteomes" id="UP000324288"/>
    </source>
</evidence>
<sequence length="162" mass="17078">AYARSIALAGQAMRSSVTLIKPASIYTLASTDSDLVLVARNELPADVTVTVHTLQRNGDGNGARTGQELAPARTITIPAQASLNVNIPVHLPSGQSVPVSVSLLSADGQELGTTVNMTVRVSRLTPLLGFFLFAAVAVLAFLILKRVLPLIRRSNGQGRSHE</sequence>
<feature type="non-terminal residue" evidence="2">
    <location>
        <position position="1"/>
    </location>
</feature>